<accession>A0A0F9IDT1</accession>
<name>A0A0F9IDT1_9ZZZZ</name>
<protein>
    <submittedName>
        <fullName evidence="1">Uncharacterized protein</fullName>
    </submittedName>
</protein>
<reference evidence="1" key="1">
    <citation type="journal article" date="2015" name="Nature">
        <title>Complex archaea that bridge the gap between prokaryotes and eukaryotes.</title>
        <authorList>
            <person name="Spang A."/>
            <person name="Saw J.H."/>
            <person name="Jorgensen S.L."/>
            <person name="Zaremba-Niedzwiedzka K."/>
            <person name="Martijn J."/>
            <person name="Lind A.E."/>
            <person name="van Eijk R."/>
            <person name="Schleper C."/>
            <person name="Guy L."/>
            <person name="Ettema T.J."/>
        </authorList>
    </citation>
    <scope>NUCLEOTIDE SEQUENCE</scope>
</reference>
<comment type="caution">
    <text evidence="1">The sequence shown here is derived from an EMBL/GenBank/DDBJ whole genome shotgun (WGS) entry which is preliminary data.</text>
</comment>
<proteinExistence type="predicted"/>
<gene>
    <name evidence="1" type="ORF">LCGC14_1889490</name>
</gene>
<organism evidence="1">
    <name type="scientific">marine sediment metagenome</name>
    <dbReference type="NCBI Taxonomy" id="412755"/>
    <lineage>
        <taxon>unclassified sequences</taxon>
        <taxon>metagenomes</taxon>
        <taxon>ecological metagenomes</taxon>
    </lineage>
</organism>
<evidence type="ECO:0000313" key="1">
    <source>
        <dbReference type="EMBL" id="KKL91960.1"/>
    </source>
</evidence>
<dbReference type="EMBL" id="LAZR01019598">
    <property type="protein sequence ID" value="KKL91960.1"/>
    <property type="molecule type" value="Genomic_DNA"/>
</dbReference>
<sequence length="44" mass="5147">MSNWITQMFRDWGIKLTDNPTCKKCGKGFKEHSDDDLLNCVEIQ</sequence>
<dbReference type="AlphaFoldDB" id="A0A0F9IDT1"/>